<evidence type="ECO:0000259" key="5">
    <source>
        <dbReference type="PROSITE" id="PS50102"/>
    </source>
</evidence>
<gene>
    <name evidence="6" type="primary">WHI3</name>
    <name evidence="6" type="ORF">H2200_003982</name>
</gene>
<dbReference type="SUPFAM" id="SSF54928">
    <property type="entry name" value="RNA-binding domain, RBD"/>
    <property type="match status" value="1"/>
</dbReference>
<keyword evidence="7" id="KW-1185">Reference proteome</keyword>
<accession>A0AA38XF88</accession>
<reference evidence="6" key="1">
    <citation type="submission" date="2022-10" db="EMBL/GenBank/DDBJ databases">
        <title>Culturing micro-colonial fungi from biological soil crusts in the Mojave desert and describing Neophaeococcomyces mojavensis, and introducing the new genera and species Taxawa tesnikishii.</title>
        <authorList>
            <person name="Kurbessoian T."/>
            <person name="Stajich J.E."/>
        </authorList>
    </citation>
    <scope>NUCLEOTIDE SEQUENCE</scope>
    <source>
        <strain evidence="6">TK_41</strain>
    </source>
</reference>
<name>A0AA38XF88_9EURO</name>
<dbReference type="Gene3D" id="3.30.70.330">
    <property type="match status" value="1"/>
</dbReference>
<dbReference type="SMART" id="SM00360">
    <property type="entry name" value="RRM"/>
    <property type="match status" value="2"/>
</dbReference>
<proteinExistence type="predicted"/>
<organism evidence="6 7">
    <name type="scientific">Cladophialophora chaetospira</name>
    <dbReference type="NCBI Taxonomy" id="386627"/>
    <lineage>
        <taxon>Eukaryota</taxon>
        <taxon>Fungi</taxon>
        <taxon>Dikarya</taxon>
        <taxon>Ascomycota</taxon>
        <taxon>Pezizomycotina</taxon>
        <taxon>Eurotiomycetes</taxon>
        <taxon>Chaetothyriomycetidae</taxon>
        <taxon>Chaetothyriales</taxon>
        <taxon>Herpotrichiellaceae</taxon>
        <taxon>Cladophialophora</taxon>
    </lineage>
</organism>
<feature type="region of interest" description="Disordered" evidence="4">
    <location>
        <begin position="170"/>
        <end position="218"/>
    </location>
</feature>
<feature type="compositionally biased region" description="Polar residues" evidence="4">
    <location>
        <begin position="193"/>
        <end position="210"/>
    </location>
</feature>
<dbReference type="GO" id="GO:0003723">
    <property type="term" value="F:RNA binding"/>
    <property type="evidence" value="ECO:0007669"/>
    <property type="project" value="UniProtKB-UniRule"/>
</dbReference>
<dbReference type="PANTHER" id="PTHR10501">
    <property type="entry name" value="U1 SMALL NUCLEAR RIBONUCLEOPROTEIN A/U2 SMALL NUCLEAR RIBONUCLEOPROTEIN B"/>
    <property type="match status" value="1"/>
</dbReference>
<keyword evidence="1" id="KW-0597">Phosphoprotein</keyword>
<evidence type="ECO:0000313" key="7">
    <source>
        <dbReference type="Proteomes" id="UP001172673"/>
    </source>
</evidence>
<dbReference type="Pfam" id="PF00076">
    <property type="entry name" value="RRM_1"/>
    <property type="match status" value="1"/>
</dbReference>
<dbReference type="InterPro" id="IPR035979">
    <property type="entry name" value="RBD_domain_sf"/>
</dbReference>
<dbReference type="AlphaFoldDB" id="A0AA38XF88"/>
<dbReference type="Proteomes" id="UP001172673">
    <property type="component" value="Unassembled WGS sequence"/>
</dbReference>
<dbReference type="PROSITE" id="PS50102">
    <property type="entry name" value="RRM"/>
    <property type="match status" value="1"/>
</dbReference>
<evidence type="ECO:0000256" key="2">
    <source>
        <dbReference type="ARBA" id="ARBA00022884"/>
    </source>
</evidence>
<evidence type="ECO:0000256" key="1">
    <source>
        <dbReference type="ARBA" id="ARBA00022553"/>
    </source>
</evidence>
<feature type="domain" description="RRM" evidence="5">
    <location>
        <begin position="330"/>
        <end position="407"/>
    </location>
</feature>
<protein>
    <submittedName>
        <fullName evidence="6">Cell cycle RNA binding protein whi3</fullName>
    </submittedName>
</protein>
<sequence length="514" mass="54298">MTAIALNPLETRILSAFANPYAMPPHTTSFEGAAADRRMSSANEAALMTLPTVMLRRLPRHTTPEAVRTMLLFAKDLQDTDIIPNEYDEDVGFTTAIAQFGSLAGASEAQAMLDGKPNTAGQAKMIVEVIHNPSMASIPRRNTIDPLSSRKLGQSVSPSMANAQKSSRFNGTFQSMDKTSPPMIGSPLEHATSEGSQPQAIFSPLSSGATPLTDRSRASGKNVINEDAADDDTGDLIKDPLAYMHSSTANATGKRPVNQHIPTAAFSALSLNTNIGIGAPNNYVSPRSAIGARTPHSQFSPMGPNGHYPQPYIRHNYPPVNPADQNPPCNTLYVGNLPIDTSEDELKAMFSKQRGYKRLCFRTKQNGPMCFVEFEDISFATKALNELYGAQLHNSVKGGIRLSFSKNPLGVRAGQPGSNNPSTPLSATGPVGAAGFTNMAPGAFSSANGPPPGLSVPPGLGMGVANGVVPPPAFVSQGFPMGNGTGPNVRAIPMNSTTQAQAMGGMYPDYMLGR</sequence>
<dbReference type="EMBL" id="JAPDRK010000005">
    <property type="protein sequence ID" value="KAJ9612385.1"/>
    <property type="molecule type" value="Genomic_DNA"/>
</dbReference>
<evidence type="ECO:0000256" key="4">
    <source>
        <dbReference type="SAM" id="MobiDB-lite"/>
    </source>
</evidence>
<dbReference type="InterPro" id="IPR000504">
    <property type="entry name" value="RRM_dom"/>
</dbReference>
<keyword evidence="2 3" id="KW-0694">RNA-binding</keyword>
<comment type="caution">
    <text evidence="6">The sequence shown here is derived from an EMBL/GenBank/DDBJ whole genome shotgun (WGS) entry which is preliminary data.</text>
</comment>
<dbReference type="CDD" id="cd12245">
    <property type="entry name" value="RRM_scw1_like"/>
    <property type="match status" value="1"/>
</dbReference>
<dbReference type="FunFam" id="3.30.70.330:FF:000089">
    <property type="entry name" value="RNA binding protein"/>
    <property type="match status" value="1"/>
</dbReference>
<dbReference type="InterPro" id="IPR012677">
    <property type="entry name" value="Nucleotide-bd_a/b_plait_sf"/>
</dbReference>
<evidence type="ECO:0000313" key="6">
    <source>
        <dbReference type="EMBL" id="KAJ9612385.1"/>
    </source>
</evidence>
<evidence type="ECO:0000256" key="3">
    <source>
        <dbReference type="PROSITE-ProRule" id="PRU00176"/>
    </source>
</evidence>